<keyword evidence="9" id="KW-1185">Reference proteome</keyword>
<dbReference type="SMART" id="SM00184">
    <property type="entry name" value="RING"/>
    <property type="match status" value="1"/>
</dbReference>
<name>A0ABN8QDQ8_9CNID</name>
<evidence type="ECO:0000256" key="1">
    <source>
        <dbReference type="ARBA" id="ARBA00022723"/>
    </source>
</evidence>
<keyword evidence="5" id="KW-0175">Coiled coil</keyword>
<keyword evidence="1" id="KW-0479">Metal-binding</keyword>
<dbReference type="InterPro" id="IPR047153">
    <property type="entry name" value="TRIM45/56/19-like"/>
</dbReference>
<evidence type="ECO:0000256" key="4">
    <source>
        <dbReference type="PROSITE-ProRule" id="PRU00024"/>
    </source>
</evidence>
<feature type="domain" description="RING-type" evidence="6">
    <location>
        <begin position="14"/>
        <end position="57"/>
    </location>
</feature>
<dbReference type="EMBL" id="CALNXK010000122">
    <property type="protein sequence ID" value="CAH3162017.1"/>
    <property type="molecule type" value="Genomic_DNA"/>
</dbReference>
<dbReference type="InterPro" id="IPR013083">
    <property type="entry name" value="Znf_RING/FYVE/PHD"/>
</dbReference>
<evidence type="ECO:0000313" key="8">
    <source>
        <dbReference type="EMBL" id="CAH3162017.1"/>
    </source>
</evidence>
<evidence type="ECO:0000313" key="9">
    <source>
        <dbReference type="Proteomes" id="UP001159405"/>
    </source>
</evidence>
<dbReference type="Gene3D" id="3.30.40.10">
    <property type="entry name" value="Zinc/RING finger domain, C3HC4 (zinc finger)"/>
    <property type="match status" value="1"/>
</dbReference>
<dbReference type="InterPro" id="IPR027370">
    <property type="entry name" value="Znf-RING_euk"/>
</dbReference>
<dbReference type="PROSITE" id="PS00518">
    <property type="entry name" value="ZF_RING_1"/>
    <property type="match status" value="1"/>
</dbReference>
<feature type="domain" description="B box-type" evidence="7">
    <location>
        <begin position="154"/>
        <end position="197"/>
    </location>
</feature>
<dbReference type="Pfam" id="PF00643">
    <property type="entry name" value="zf-B_box"/>
    <property type="match status" value="1"/>
</dbReference>
<dbReference type="InterPro" id="IPR000315">
    <property type="entry name" value="Znf_B-box"/>
</dbReference>
<dbReference type="SUPFAM" id="SSF57845">
    <property type="entry name" value="B-box zinc-binding domain"/>
    <property type="match status" value="1"/>
</dbReference>
<dbReference type="CDD" id="cd19757">
    <property type="entry name" value="Bbox1"/>
    <property type="match status" value="1"/>
</dbReference>
<proteinExistence type="predicted"/>
<comment type="caution">
    <text evidence="8">The sequence shown here is derived from an EMBL/GenBank/DDBJ whole genome shotgun (WGS) entry which is preliminary data.</text>
</comment>
<gene>
    <name evidence="8" type="ORF">PLOB_00005119</name>
</gene>
<dbReference type="SUPFAM" id="SSF57850">
    <property type="entry name" value="RING/U-box"/>
    <property type="match status" value="1"/>
</dbReference>
<evidence type="ECO:0000256" key="5">
    <source>
        <dbReference type="SAM" id="Coils"/>
    </source>
</evidence>
<dbReference type="PROSITE" id="PS50119">
    <property type="entry name" value="ZF_BBOX"/>
    <property type="match status" value="2"/>
</dbReference>
<evidence type="ECO:0000259" key="6">
    <source>
        <dbReference type="PROSITE" id="PS50089"/>
    </source>
</evidence>
<dbReference type="Gene3D" id="3.30.160.60">
    <property type="entry name" value="Classic Zinc Finger"/>
    <property type="match status" value="1"/>
</dbReference>
<feature type="domain" description="B box-type" evidence="7">
    <location>
        <begin position="92"/>
        <end position="141"/>
    </location>
</feature>
<evidence type="ECO:0000256" key="2">
    <source>
        <dbReference type="ARBA" id="ARBA00022771"/>
    </source>
</evidence>
<dbReference type="Pfam" id="PF13445">
    <property type="entry name" value="zf-RING_UBOX"/>
    <property type="match status" value="1"/>
</dbReference>
<dbReference type="SMART" id="SM00336">
    <property type="entry name" value="BBOX"/>
    <property type="match status" value="2"/>
</dbReference>
<keyword evidence="3" id="KW-0862">Zinc</keyword>
<dbReference type="PROSITE" id="PS50089">
    <property type="entry name" value="ZF_RING_2"/>
    <property type="match status" value="1"/>
</dbReference>
<dbReference type="PANTHER" id="PTHR25462">
    <property type="entry name" value="BONUS, ISOFORM C-RELATED"/>
    <property type="match status" value="1"/>
</dbReference>
<evidence type="ECO:0000259" key="7">
    <source>
        <dbReference type="PROSITE" id="PS50119"/>
    </source>
</evidence>
<protein>
    <submittedName>
        <fullName evidence="8">Uncharacterized protein</fullName>
    </submittedName>
</protein>
<dbReference type="Proteomes" id="UP001159405">
    <property type="component" value="Unassembled WGS sequence"/>
</dbReference>
<feature type="coiled-coil region" evidence="5">
    <location>
        <begin position="266"/>
        <end position="303"/>
    </location>
</feature>
<accession>A0ABN8QDQ8</accession>
<dbReference type="InterPro" id="IPR001841">
    <property type="entry name" value="Znf_RING"/>
</dbReference>
<dbReference type="PANTHER" id="PTHR25462:SF296">
    <property type="entry name" value="MEIOTIC P26, ISOFORM F"/>
    <property type="match status" value="1"/>
</dbReference>
<organism evidence="8 9">
    <name type="scientific">Porites lobata</name>
    <dbReference type="NCBI Taxonomy" id="104759"/>
    <lineage>
        <taxon>Eukaryota</taxon>
        <taxon>Metazoa</taxon>
        <taxon>Cnidaria</taxon>
        <taxon>Anthozoa</taxon>
        <taxon>Hexacorallia</taxon>
        <taxon>Scleractinia</taxon>
        <taxon>Fungiina</taxon>
        <taxon>Poritidae</taxon>
        <taxon>Porites</taxon>
    </lineage>
</organism>
<evidence type="ECO:0000256" key="3">
    <source>
        <dbReference type="ARBA" id="ARBA00022833"/>
    </source>
</evidence>
<reference evidence="8 9" key="1">
    <citation type="submission" date="2022-05" db="EMBL/GenBank/DDBJ databases">
        <authorList>
            <consortium name="Genoscope - CEA"/>
            <person name="William W."/>
        </authorList>
    </citation>
    <scope>NUCLEOTIDE SEQUENCE [LARGE SCALE GENOMIC DNA]</scope>
</reference>
<sequence>MESLLKNLQKHVECSLCLDILTKPKTIACLHTFCCQCLKKHALSIQRDGQFRCPECQTQICIPEGNNFDQLPTSSYHTSLLNIFAVQQSCNGREVRCGICEKKSAECTYCFDCEKLMCNVCLNAHEMFRAVAFEEHKLTPVQQFKAADYEALTKRKDFCAVKYHEGEVMRFYCRDCENCICQVCVNTDHKNHAVESLEKAAEVQKAKILAGTEKMKQKNLLCNNVVRKFEESAANFETDIVAAKHKVSEAAEQMIAAVREREREMITALEDTRVSRKEKLDAAKKEAEELRKQLNQAAEYTSDLAQRSSSAHSMLRFQELSQVQLPELPVSSFVTFIPASERDELSLGFIKTSETDEDEQPSENE</sequence>
<keyword evidence="2 4" id="KW-0863">Zinc-finger</keyword>
<dbReference type="InterPro" id="IPR017907">
    <property type="entry name" value="Znf_RING_CS"/>
</dbReference>